<dbReference type="Pfam" id="PF14657">
    <property type="entry name" value="Arm-DNA-bind_4"/>
    <property type="match status" value="1"/>
</dbReference>
<keyword evidence="4" id="KW-0233">DNA recombination</keyword>
<dbReference type="InterPro" id="IPR013762">
    <property type="entry name" value="Integrase-like_cat_sf"/>
</dbReference>
<dbReference type="PROSITE" id="PS51898">
    <property type="entry name" value="TYR_RECOMBINASE"/>
    <property type="match status" value="1"/>
</dbReference>
<dbReference type="Proteomes" id="UP000244870">
    <property type="component" value="Chromosome"/>
</dbReference>
<dbReference type="Gene3D" id="1.10.150.130">
    <property type="match status" value="1"/>
</dbReference>
<evidence type="ECO:0008006" key="10">
    <source>
        <dbReference type="Google" id="ProtNLM"/>
    </source>
</evidence>
<evidence type="ECO:0000256" key="5">
    <source>
        <dbReference type="PROSITE-ProRule" id="PRU01248"/>
    </source>
</evidence>
<evidence type="ECO:0000256" key="3">
    <source>
        <dbReference type="ARBA" id="ARBA00023125"/>
    </source>
</evidence>
<dbReference type="RefSeq" id="WP_108730274.1">
    <property type="nucleotide sequence ID" value="NZ_CP020928.1"/>
</dbReference>
<dbReference type="EMBL" id="CP020928">
    <property type="protein sequence ID" value="AWF95342.1"/>
    <property type="molecule type" value="Genomic_DNA"/>
</dbReference>
<accession>A0A2S1KQR1</accession>
<evidence type="ECO:0000259" key="6">
    <source>
        <dbReference type="PROSITE" id="PS51898"/>
    </source>
</evidence>
<dbReference type="Pfam" id="PF14659">
    <property type="entry name" value="Phage_int_SAM_3"/>
    <property type="match status" value="1"/>
</dbReference>
<gene>
    <name evidence="8" type="ORF">B6254_0935</name>
</gene>
<feature type="domain" description="Tyr recombinase" evidence="6">
    <location>
        <begin position="163"/>
        <end position="348"/>
    </location>
</feature>
<sequence>MASIYKRDGKWRAEVNYKDGGKYKKKTKSGFKTKAEANAWASSIEVQKSNATALSLGDTPFVNYYNDWVETHINSGIKEGTARGYRVAQEAAKKYFENYKLNEITRIVYQRFINDFATTHAVSTVKIRHAQISIVLKQAFHDGIINVDPTYNVKFTGSKSRRTSLKYLEESDFLNIIHYIEKSEPDRYLFALFTMALSGVRSGEVLALTIDDVDEAAKTISITKSKTPKAPHKITTPKTKSSVRTVTMPDIFFDEYRRYIASRDHETSLFGDKANSTNLYDKFVTVQKNLGIEPRISPHGLRHTHASYLIAHGIDISYISERLGHKDVGTTQRVYLHLLKTRKDVEISKTLTLLNSL</sequence>
<dbReference type="InterPro" id="IPR002104">
    <property type="entry name" value="Integrase_catalytic"/>
</dbReference>
<evidence type="ECO:0000256" key="4">
    <source>
        <dbReference type="ARBA" id="ARBA00023172"/>
    </source>
</evidence>
<evidence type="ECO:0000256" key="1">
    <source>
        <dbReference type="ARBA" id="ARBA00008857"/>
    </source>
</evidence>
<comment type="similarity">
    <text evidence="1">Belongs to the 'phage' integrase family.</text>
</comment>
<keyword evidence="3 5" id="KW-0238">DNA-binding</keyword>
<dbReference type="InterPro" id="IPR010998">
    <property type="entry name" value="Integrase_recombinase_N"/>
</dbReference>
<dbReference type="GO" id="GO:0015074">
    <property type="term" value="P:DNA integration"/>
    <property type="evidence" value="ECO:0007669"/>
    <property type="project" value="UniProtKB-KW"/>
</dbReference>
<dbReference type="InterPro" id="IPR011010">
    <property type="entry name" value="DNA_brk_join_enz"/>
</dbReference>
<feature type="domain" description="Core-binding (CB)" evidence="7">
    <location>
        <begin position="59"/>
        <end position="140"/>
    </location>
</feature>
<dbReference type="InterPro" id="IPR028259">
    <property type="entry name" value="AP2-like_int_N"/>
</dbReference>
<dbReference type="PANTHER" id="PTHR30349">
    <property type="entry name" value="PHAGE INTEGRASE-RELATED"/>
    <property type="match status" value="1"/>
</dbReference>
<dbReference type="GO" id="GO:0006310">
    <property type="term" value="P:DNA recombination"/>
    <property type="evidence" value="ECO:0007669"/>
    <property type="project" value="UniProtKB-KW"/>
</dbReference>
<dbReference type="Pfam" id="PF00589">
    <property type="entry name" value="Phage_integrase"/>
    <property type="match status" value="1"/>
</dbReference>
<dbReference type="GO" id="GO:0003677">
    <property type="term" value="F:DNA binding"/>
    <property type="evidence" value="ECO:0007669"/>
    <property type="project" value="UniProtKB-UniRule"/>
</dbReference>
<dbReference type="SUPFAM" id="SSF56349">
    <property type="entry name" value="DNA breaking-rejoining enzymes"/>
    <property type="match status" value="1"/>
</dbReference>
<keyword evidence="2" id="KW-0229">DNA integration</keyword>
<evidence type="ECO:0000313" key="8">
    <source>
        <dbReference type="EMBL" id="AWF95342.1"/>
    </source>
</evidence>
<dbReference type="PROSITE" id="PS51900">
    <property type="entry name" value="CB"/>
    <property type="match status" value="1"/>
</dbReference>
<dbReference type="CDD" id="cd01189">
    <property type="entry name" value="INT_ICEBs1_C_like"/>
    <property type="match status" value="1"/>
</dbReference>
<protein>
    <recommendedName>
        <fullName evidence="10">Site-specific integrase</fullName>
    </recommendedName>
</protein>
<reference evidence="8 9" key="1">
    <citation type="submission" date="2017-04" db="EMBL/GenBank/DDBJ databases">
        <title>Weissella cibaria strain m2 complete genome.</title>
        <authorList>
            <person name="Pan Q."/>
            <person name="Tan M."/>
            <person name="Yao F."/>
            <person name="Su S."/>
        </authorList>
    </citation>
    <scope>NUCLEOTIDE SEQUENCE [LARGE SCALE GENOMIC DNA]</scope>
    <source>
        <strain evidence="8 9">M2</strain>
    </source>
</reference>
<dbReference type="Gene3D" id="1.10.443.10">
    <property type="entry name" value="Intergrase catalytic core"/>
    <property type="match status" value="1"/>
</dbReference>
<dbReference type="InterPro" id="IPR050090">
    <property type="entry name" value="Tyrosine_recombinase_XerCD"/>
</dbReference>
<dbReference type="AlphaFoldDB" id="A0A2S1KQR1"/>
<organism evidence="8 9">
    <name type="scientific">Weissella cibaria</name>
    <dbReference type="NCBI Taxonomy" id="137591"/>
    <lineage>
        <taxon>Bacteria</taxon>
        <taxon>Bacillati</taxon>
        <taxon>Bacillota</taxon>
        <taxon>Bacilli</taxon>
        <taxon>Lactobacillales</taxon>
        <taxon>Lactobacillaceae</taxon>
        <taxon>Weissella</taxon>
    </lineage>
</organism>
<evidence type="ECO:0000259" key="7">
    <source>
        <dbReference type="PROSITE" id="PS51900"/>
    </source>
</evidence>
<dbReference type="PANTHER" id="PTHR30349:SF64">
    <property type="entry name" value="PROPHAGE INTEGRASE INTD-RELATED"/>
    <property type="match status" value="1"/>
</dbReference>
<evidence type="ECO:0000313" key="9">
    <source>
        <dbReference type="Proteomes" id="UP000244870"/>
    </source>
</evidence>
<dbReference type="InterPro" id="IPR044068">
    <property type="entry name" value="CB"/>
</dbReference>
<proteinExistence type="inferred from homology"/>
<dbReference type="InterPro" id="IPR004107">
    <property type="entry name" value="Integrase_SAM-like_N"/>
</dbReference>
<evidence type="ECO:0000256" key="2">
    <source>
        <dbReference type="ARBA" id="ARBA00022908"/>
    </source>
</evidence>
<name>A0A2S1KQR1_9LACO</name>